<feature type="coiled-coil region" evidence="2">
    <location>
        <begin position="95"/>
        <end position="160"/>
    </location>
</feature>
<dbReference type="FunFam" id="2.40.30.170:FF:000010">
    <property type="entry name" value="Efflux RND transporter periplasmic adaptor subunit"/>
    <property type="match status" value="1"/>
</dbReference>
<dbReference type="GO" id="GO:0015562">
    <property type="term" value="F:efflux transmembrane transporter activity"/>
    <property type="evidence" value="ECO:0007669"/>
    <property type="project" value="TreeGrafter"/>
</dbReference>
<dbReference type="NCBIfam" id="TIGR01730">
    <property type="entry name" value="RND_mfp"/>
    <property type="match status" value="1"/>
</dbReference>
<dbReference type="STRING" id="1177154.Y5S_02636"/>
<dbReference type="Proteomes" id="UP000029444">
    <property type="component" value="Unassembled WGS sequence"/>
</dbReference>
<dbReference type="EMBL" id="ARXV01000011">
    <property type="protein sequence ID" value="KGD64096.1"/>
    <property type="molecule type" value="Genomic_DNA"/>
</dbReference>
<comment type="caution">
    <text evidence="7">The sequence shown here is derived from an EMBL/GenBank/DDBJ whole genome shotgun (WGS) entry which is preliminary data.</text>
</comment>
<keyword evidence="8" id="KW-1185">Reference proteome</keyword>
<dbReference type="Gene3D" id="2.40.50.100">
    <property type="match status" value="1"/>
</dbReference>
<protein>
    <submittedName>
        <fullName evidence="7">RND efflux membrane fusion protein</fullName>
    </submittedName>
</protein>
<evidence type="ECO:0000313" key="7">
    <source>
        <dbReference type="EMBL" id="KGD64096.1"/>
    </source>
</evidence>
<feature type="domain" description="YknX-like C-terminal permuted SH3-like" evidence="6">
    <location>
        <begin position="274"/>
        <end position="342"/>
    </location>
</feature>
<dbReference type="InterPro" id="IPR058624">
    <property type="entry name" value="MdtA-like_HH"/>
</dbReference>
<evidence type="ECO:0000259" key="4">
    <source>
        <dbReference type="Pfam" id="PF25917"/>
    </source>
</evidence>
<dbReference type="RefSeq" id="WP_052041609.1">
    <property type="nucleotide sequence ID" value="NZ_ARXV01000011.1"/>
</dbReference>
<dbReference type="Pfam" id="PF25917">
    <property type="entry name" value="BSH_RND"/>
    <property type="match status" value="1"/>
</dbReference>
<feature type="domain" description="Multidrug resistance protein MdtA-like barrel-sandwich hybrid" evidence="4">
    <location>
        <begin position="63"/>
        <end position="183"/>
    </location>
</feature>
<comment type="similarity">
    <text evidence="1">Belongs to the membrane fusion protein (MFP) (TC 8.A.1) family.</text>
</comment>
<dbReference type="PATRIC" id="fig|1177154.3.peg.2669"/>
<dbReference type="PANTHER" id="PTHR30469">
    <property type="entry name" value="MULTIDRUG RESISTANCE PROTEIN MDTA"/>
    <property type="match status" value="1"/>
</dbReference>
<sequence length="371" mass="40141">MGRVITGLVVLVVIAAAAWWLLAPQEGPRGQRPPTAVNLAPSIERDLVDQVEAVGTSRAAQAVVVLAEVPGRVAEIHFQQGQEVKRGQLLVSLDDRNARADLARAEAEYQRALDDYRRGQQLVAKRAISESEVDTFRTSLESARANREAAQANLHDHRIRAPFAGVVGLRQVDGGAYLQTGDAITTLDNLGHIEVDFQVPERYLARLSVGLPVLARNDAFPNTLFQGGISHLDSRVNSNSRSLTARARLNNPGDRMLPGQFLRITVQLDRRPALLVPEQAIITQGAQSYVFTVDAAQNAVRHPVTLGGRRDGWVEITSGLSDQPDVIVNGHSRLGSGQPVNVIDNPEALLPGQRVLLTPENQNVAAQDAAA</sequence>
<gene>
    <name evidence="7" type="ORF">Y5S_02636</name>
</gene>
<evidence type="ECO:0000256" key="2">
    <source>
        <dbReference type="SAM" id="Coils"/>
    </source>
</evidence>
<dbReference type="InterPro" id="IPR058625">
    <property type="entry name" value="MdtA-like_BSH"/>
</dbReference>
<feature type="domain" description="Multidrug resistance protein MdtA-like alpha-helical hairpin" evidence="3">
    <location>
        <begin position="96"/>
        <end position="156"/>
    </location>
</feature>
<dbReference type="eggNOG" id="COG0845">
    <property type="taxonomic scope" value="Bacteria"/>
</dbReference>
<evidence type="ECO:0000259" key="3">
    <source>
        <dbReference type="Pfam" id="PF25876"/>
    </source>
</evidence>
<evidence type="ECO:0000259" key="6">
    <source>
        <dbReference type="Pfam" id="PF25989"/>
    </source>
</evidence>
<dbReference type="InterPro" id="IPR006143">
    <property type="entry name" value="RND_pump_MFP"/>
</dbReference>
<reference evidence="7 8" key="1">
    <citation type="submission" date="2012-09" db="EMBL/GenBank/DDBJ databases">
        <title>Genome Sequence of alkane-degrading Bacterium Alcanivorax sp. 19-m-6.</title>
        <authorList>
            <person name="Lai Q."/>
            <person name="Shao Z."/>
        </authorList>
    </citation>
    <scope>NUCLEOTIDE SEQUENCE [LARGE SCALE GENOMIC DNA]</scope>
    <source>
        <strain evidence="7 8">19-m-6</strain>
    </source>
</reference>
<organism evidence="7 8">
    <name type="scientific">Alcanivorax nanhaiticus</name>
    <dbReference type="NCBI Taxonomy" id="1177154"/>
    <lineage>
        <taxon>Bacteria</taxon>
        <taxon>Pseudomonadati</taxon>
        <taxon>Pseudomonadota</taxon>
        <taxon>Gammaproteobacteria</taxon>
        <taxon>Oceanospirillales</taxon>
        <taxon>Alcanivoracaceae</taxon>
        <taxon>Alcanivorax</taxon>
    </lineage>
</organism>
<dbReference type="GO" id="GO:1990281">
    <property type="term" value="C:efflux pump complex"/>
    <property type="evidence" value="ECO:0007669"/>
    <property type="project" value="TreeGrafter"/>
</dbReference>
<feature type="domain" description="CusB-like beta-barrel" evidence="5">
    <location>
        <begin position="195"/>
        <end position="267"/>
    </location>
</feature>
<evidence type="ECO:0000313" key="8">
    <source>
        <dbReference type="Proteomes" id="UP000029444"/>
    </source>
</evidence>
<evidence type="ECO:0000259" key="5">
    <source>
        <dbReference type="Pfam" id="PF25954"/>
    </source>
</evidence>
<dbReference type="SUPFAM" id="SSF111369">
    <property type="entry name" value="HlyD-like secretion proteins"/>
    <property type="match status" value="1"/>
</dbReference>
<dbReference type="Gene3D" id="2.40.420.20">
    <property type="match status" value="1"/>
</dbReference>
<dbReference type="Pfam" id="PF25876">
    <property type="entry name" value="HH_MFP_RND"/>
    <property type="match status" value="1"/>
</dbReference>
<accession>A0A095SHM4</accession>
<dbReference type="Gene3D" id="2.40.30.170">
    <property type="match status" value="1"/>
</dbReference>
<dbReference type="InterPro" id="IPR058792">
    <property type="entry name" value="Beta-barrel_RND_2"/>
</dbReference>
<dbReference type="Gene3D" id="1.10.287.470">
    <property type="entry name" value="Helix hairpin bin"/>
    <property type="match status" value="1"/>
</dbReference>
<dbReference type="AlphaFoldDB" id="A0A095SHM4"/>
<keyword evidence="2" id="KW-0175">Coiled coil</keyword>
<dbReference type="PANTHER" id="PTHR30469:SF11">
    <property type="entry name" value="BLL4320 PROTEIN"/>
    <property type="match status" value="1"/>
</dbReference>
<name>A0A095SHM4_9GAMM</name>
<dbReference type="Pfam" id="PF25954">
    <property type="entry name" value="Beta-barrel_RND_2"/>
    <property type="match status" value="1"/>
</dbReference>
<dbReference type="Pfam" id="PF25989">
    <property type="entry name" value="YknX_C"/>
    <property type="match status" value="1"/>
</dbReference>
<dbReference type="OrthoDB" id="9800613at2"/>
<dbReference type="InterPro" id="IPR058637">
    <property type="entry name" value="YknX-like_C"/>
</dbReference>
<evidence type="ECO:0000256" key="1">
    <source>
        <dbReference type="ARBA" id="ARBA00009477"/>
    </source>
</evidence>
<proteinExistence type="inferred from homology"/>